<proteinExistence type="predicted"/>
<comment type="caution">
    <text evidence="1">The sequence shown here is derived from an EMBL/GenBank/DDBJ whole genome shotgun (WGS) entry which is preliminary data.</text>
</comment>
<dbReference type="Pfam" id="PF08863">
    <property type="entry name" value="YolD"/>
    <property type="match status" value="1"/>
</dbReference>
<dbReference type="AlphaFoldDB" id="A0A6N8FN25"/>
<gene>
    <name evidence="1" type="ORF">GMD78_12375</name>
</gene>
<keyword evidence="2" id="KW-1185">Reference proteome</keyword>
<dbReference type="Proteomes" id="UP000469125">
    <property type="component" value="Unassembled WGS sequence"/>
</dbReference>
<evidence type="ECO:0000313" key="2">
    <source>
        <dbReference type="Proteomes" id="UP000469125"/>
    </source>
</evidence>
<dbReference type="PANTHER" id="PTHR40051:SF1">
    <property type="entry name" value="YOLD-LIKE FAMILY PROTEIN"/>
    <property type="match status" value="1"/>
</dbReference>
<name>A0A6N8FN25_9BACI</name>
<dbReference type="InterPro" id="IPR014962">
    <property type="entry name" value="YolD"/>
</dbReference>
<dbReference type="EMBL" id="WOCA01000009">
    <property type="protein sequence ID" value="MUK89169.1"/>
    <property type="molecule type" value="Genomic_DNA"/>
</dbReference>
<sequence>MHDRGSIKWTSMMMPEHIQMLRDLDKQYHYKQKPVLDDQELQEINNKLLLAIHNNLTVAVKYYKDHDYHYVTGKLKKIDAIEKYILFEDFTKINLHDVLDVQID</sequence>
<protein>
    <submittedName>
        <fullName evidence="1">YolD-like family protein</fullName>
    </submittedName>
</protein>
<reference evidence="1 2" key="1">
    <citation type="submission" date="2019-11" db="EMBL/GenBank/DDBJ databases">
        <authorList>
            <person name="Li X."/>
        </authorList>
    </citation>
    <scope>NUCLEOTIDE SEQUENCE [LARGE SCALE GENOMIC DNA]</scope>
    <source>
        <strain evidence="1 2">L9</strain>
    </source>
</reference>
<dbReference type="RefSeq" id="WP_155669146.1">
    <property type="nucleotide sequence ID" value="NZ_WOCA01000009.1"/>
</dbReference>
<evidence type="ECO:0000313" key="1">
    <source>
        <dbReference type="EMBL" id="MUK89169.1"/>
    </source>
</evidence>
<organism evidence="1 2">
    <name type="scientific">Ornithinibacillus caprae</name>
    <dbReference type="NCBI Taxonomy" id="2678566"/>
    <lineage>
        <taxon>Bacteria</taxon>
        <taxon>Bacillati</taxon>
        <taxon>Bacillota</taxon>
        <taxon>Bacilli</taxon>
        <taxon>Bacillales</taxon>
        <taxon>Bacillaceae</taxon>
        <taxon>Ornithinibacillus</taxon>
    </lineage>
</organism>
<accession>A0A6N8FN25</accession>
<dbReference type="PANTHER" id="PTHR40051">
    <property type="entry name" value="IG HYPOTHETICAL 15966"/>
    <property type="match status" value="1"/>
</dbReference>